<evidence type="ECO:0000313" key="3">
    <source>
        <dbReference type="Proteomes" id="UP000274762"/>
    </source>
</evidence>
<dbReference type="EMBL" id="RBKV01000001">
    <property type="protein sequence ID" value="RKR93260.1"/>
    <property type="molecule type" value="Genomic_DNA"/>
</dbReference>
<reference evidence="2 3" key="1">
    <citation type="submission" date="2018-10" db="EMBL/GenBank/DDBJ databases">
        <title>Sequencing the genomes of 1000 actinobacteria strains.</title>
        <authorList>
            <person name="Klenk H.-P."/>
        </authorList>
    </citation>
    <scope>NUCLEOTIDE SEQUENCE [LARGE SCALE GENOMIC DNA]</scope>
    <source>
        <strain evidence="2 3">DSM 44343</strain>
    </source>
</reference>
<name>A0A495JWF8_WILMA</name>
<keyword evidence="1" id="KW-0472">Membrane</keyword>
<keyword evidence="1" id="KW-1133">Transmembrane helix</keyword>
<evidence type="ECO:0000313" key="2">
    <source>
        <dbReference type="EMBL" id="RKR93260.1"/>
    </source>
</evidence>
<sequence>MCLQPTVRKVFLMRTHASSPQTDVASVAFGIAASAGLLHAVASLYWAVGGRWQLESVGEWAVELARESPVEIGLALGLIALVKAVAAVVPMVNERRKSRIYRPIRWCGWSGGVVLVVWGGVSSLSACAVLAGLVSPSNGFNRTTMIGHAFIWDPLFVVWGAALLTGLWLTRPARRLVRPGS</sequence>
<dbReference type="Pfam" id="PF13160">
    <property type="entry name" value="DUF3995"/>
    <property type="match status" value="1"/>
</dbReference>
<dbReference type="InterPro" id="IPR025058">
    <property type="entry name" value="DUF3995"/>
</dbReference>
<feature type="transmembrane region" description="Helical" evidence="1">
    <location>
        <begin position="24"/>
        <end position="48"/>
    </location>
</feature>
<proteinExistence type="predicted"/>
<dbReference type="AlphaFoldDB" id="A0A495JWF8"/>
<gene>
    <name evidence="2" type="ORF">DFJ75_0040</name>
</gene>
<feature type="transmembrane region" description="Helical" evidence="1">
    <location>
        <begin position="72"/>
        <end position="92"/>
    </location>
</feature>
<accession>A0A495JWF8</accession>
<organism evidence="2 3">
    <name type="scientific">Williamsia marianensis</name>
    <dbReference type="NCBI Taxonomy" id="85044"/>
    <lineage>
        <taxon>Bacteria</taxon>
        <taxon>Bacillati</taxon>
        <taxon>Actinomycetota</taxon>
        <taxon>Actinomycetes</taxon>
        <taxon>Mycobacteriales</taxon>
        <taxon>Nocardiaceae</taxon>
        <taxon>Williamsia</taxon>
    </lineage>
</organism>
<feature type="transmembrane region" description="Helical" evidence="1">
    <location>
        <begin position="113"/>
        <end position="134"/>
    </location>
</feature>
<protein>
    <submittedName>
        <fullName evidence="2">Uncharacterized protein DUF3995</fullName>
    </submittedName>
</protein>
<dbReference type="Proteomes" id="UP000274762">
    <property type="component" value="Unassembled WGS sequence"/>
</dbReference>
<keyword evidence="1" id="KW-0812">Transmembrane</keyword>
<evidence type="ECO:0000256" key="1">
    <source>
        <dbReference type="SAM" id="Phobius"/>
    </source>
</evidence>
<comment type="caution">
    <text evidence="2">The sequence shown here is derived from an EMBL/GenBank/DDBJ whole genome shotgun (WGS) entry which is preliminary data.</text>
</comment>
<feature type="transmembrane region" description="Helical" evidence="1">
    <location>
        <begin position="146"/>
        <end position="169"/>
    </location>
</feature>